<dbReference type="eggNOG" id="COG3405">
    <property type="taxonomic scope" value="Bacteria"/>
</dbReference>
<evidence type="ECO:0000313" key="2">
    <source>
        <dbReference type="EMBL" id="KGO96302.1"/>
    </source>
</evidence>
<dbReference type="STRING" id="1107311.Q767_05125"/>
<keyword evidence="1" id="KW-0732">Signal</keyword>
<keyword evidence="3" id="KW-1185">Reference proteome</keyword>
<organism evidence="2 3">
    <name type="scientific">Flavobacterium enshiense DK69</name>
    <dbReference type="NCBI Taxonomy" id="1107311"/>
    <lineage>
        <taxon>Bacteria</taxon>
        <taxon>Pseudomonadati</taxon>
        <taxon>Bacteroidota</taxon>
        <taxon>Flavobacteriia</taxon>
        <taxon>Flavobacteriales</taxon>
        <taxon>Flavobacteriaceae</taxon>
        <taxon>Flavobacterium</taxon>
    </lineage>
</organism>
<feature type="chain" id="PRO_5004752231" description="Ig-like domain-containing protein" evidence="1">
    <location>
        <begin position="24"/>
        <end position="1119"/>
    </location>
</feature>
<dbReference type="EMBL" id="JRLZ01000004">
    <property type="protein sequence ID" value="KGO96302.1"/>
    <property type="molecule type" value="Genomic_DNA"/>
</dbReference>
<dbReference type="NCBIfam" id="NF033708">
    <property type="entry name" value="T9SS_Cterm_ChiA"/>
    <property type="match status" value="1"/>
</dbReference>
<accession>V6S9X0</accession>
<evidence type="ECO:0008006" key="4">
    <source>
        <dbReference type="Google" id="ProtNLM"/>
    </source>
</evidence>
<reference evidence="2 3" key="2">
    <citation type="journal article" date="2015" name="Stand. Genomic Sci.">
        <title>High quality draft genomic sequence of Flavobacterium enshiense DK69(T) and comparison among Flavobacterium genomes.</title>
        <authorList>
            <person name="Zeng Z."/>
            <person name="Chen C."/>
            <person name="Du H."/>
            <person name="Wang G."/>
            <person name="Li M."/>
        </authorList>
    </citation>
    <scope>NUCLEOTIDE SEQUENCE [LARGE SCALE GENOMIC DNA]</scope>
    <source>
        <strain evidence="2 3">DK69</strain>
    </source>
</reference>
<dbReference type="Proteomes" id="UP000030149">
    <property type="component" value="Unassembled WGS sequence"/>
</dbReference>
<sequence length="1119" mass="116369">MKSNFLFLLLSFFGFSFSGFSQSIQVNSITPNPVCGGEIVTVTFSTTNGNGPNRRYSTGTNFVVYLSSNTGGAPYSSLGPLTLLPYTFTGGNDAVNTNVQGRITLPANAAGTYKIAIGSTSPDFSAVNGNGASPGFTVNAAPNGGTVSGGATVCPGTNNTVLTLSGHSGSVVKWQSSPFSDFSSSITDIANTTTSLTVSNISASTYFRAVLTNGTCSSSSSVAVIIVDPNSGTVSSNQSICSGTQPANIVLTGSAGIIQWQRSTDNVVFSNINGATATMLASAQMGGLAVTTYYRAVLTGGCGTVNSPVVTVTVSPATVGGTVLSDATVCSGNNSTVLTLTGYTGNVVKWQSSAMQNFNNPVDIANTTNTLTVTNITSTTYYRAVVQSGTCTAANSSHVKITVQNSPNGGTLSGSATVCHGTNSTTLTVAGYTNNSIQKWQSSPVNDFSSGVVDIANTSATLTVTNLTATTYYRVVVANANCTAYSTIATITVNPLLIATIVSSNSPICSGSNAVFNVSGTSGATLTYTINGGGNQTIVLTGGTATFTVTGAIVDQTLSLVSVSFGTCSKSIVGSSTVVVNNSNVWTGAVDNQWNTAGNWSCGAVPTLSSDVIINSGSVFVSGNDAFANKLSLNGTSALTVNSGNNITVTDAVIVASGANMTLQNNVNLIQVNNVSNSGSIVVNRKSSALMRLDYTLWSSPVASQNLLAFSPSTLPSRFYVYNSATNAYSAITPSSNAFQLAKGYLIRMPDNHPTTPTKWDGVFAGVPNNGNVDFTAYNGGSGLRFNGVGNPYPSCVDMASFVHGNAGNITGTLYFWRKTNSTATEPGYCTWTTAGFVGNGEAQVVDPQGVLRNGQGFLVEMINGATNVSFTNAMRVANNADQFFKNGNLSEQRSLSGDRIWLNVSSVSGANNQMLLGYFPSATLGVDYGVDGKALEDSPVSLTMEIAGGNYLIQGRPSFDSSDIVPLRFKTSFAGMHSISIDHLDGLFLGGQNVYLKDNLLNISHNLKVSAYSFASDSGIFASRFEISYPALLSTDHISFNENTVVVFKDKNGVLNVNANGVALDKVEVFDVSGRMLVQKEAKSNTTVLVSEIREKNTVLFVKVVTEDGRMVNKKIVF</sequence>
<feature type="signal peptide" evidence="1">
    <location>
        <begin position="1"/>
        <end position="23"/>
    </location>
</feature>
<evidence type="ECO:0000313" key="3">
    <source>
        <dbReference type="Proteomes" id="UP000030149"/>
    </source>
</evidence>
<protein>
    <recommendedName>
        <fullName evidence="4">Ig-like domain-containing protein</fullName>
    </recommendedName>
</protein>
<dbReference type="eggNOG" id="COG1345">
    <property type="taxonomic scope" value="Bacteria"/>
</dbReference>
<name>V6S9X0_9FLAO</name>
<dbReference type="PATRIC" id="fig|1107311.3.peg.1612"/>
<dbReference type="RefSeq" id="WP_023573636.1">
    <property type="nucleotide sequence ID" value="NZ_AVCS01000009.1"/>
</dbReference>
<gene>
    <name evidence="2" type="ORF">Q767_05125</name>
</gene>
<reference evidence="3" key="1">
    <citation type="submission" date="2013-09" db="EMBL/GenBank/DDBJ databases">
        <authorList>
            <person name="Zeng Z."/>
            <person name="Chen C."/>
        </authorList>
    </citation>
    <scope>NUCLEOTIDE SEQUENCE [LARGE SCALE GENOMIC DNA]</scope>
    <source>
        <strain evidence="3">DK69</strain>
    </source>
</reference>
<evidence type="ECO:0000256" key="1">
    <source>
        <dbReference type="SAM" id="SignalP"/>
    </source>
</evidence>
<dbReference type="AlphaFoldDB" id="V6S9X0"/>
<comment type="caution">
    <text evidence="2">The sequence shown here is derived from an EMBL/GenBank/DDBJ whole genome shotgun (WGS) entry which is preliminary data.</text>
</comment>
<proteinExistence type="predicted"/>